<dbReference type="Gene3D" id="3.30.70.1440">
    <property type="entry name" value="Multidrug efflux transporter AcrB pore domain"/>
    <property type="match status" value="1"/>
</dbReference>
<sequence length="1418" mass="157568">MLNRIIEASVKNRFLVVIATLMVIGWGVYAMLNTPLDAIPDLSDVQVIVFSEYPGQAPQVVEDQVTYPLTTAMLSVPYAKTVRGYSFFGISYVYVIFEDGTDIYWARSRVLEYLNSASDRLPQGVTPKLGPDATGVGWVYQYTVLDTTGRHDLSELRSIQDWYLRYELSSVQGVSEVASIGGFVKQYQVVVDPNRLLAYNIPLQKIRTAIQRSNNDVGGRLVELAETEFMVRGLGYIQSVADIEQIALGVGEHGTPIRIKDVATVQVGPELRRGLAEWNGEGEVVGGIVVMRYGENALKVIDRVKEKIASLKPGLPEGVVVIANYDRSALILRAVDHLEKKLIEEIAVVAVVCIVFLLHFRSAFVAVFTLPMGILIAFAAMHHQGVNSNIMSLGGIAIAIGAMVDAAIVMIENAHKHLERDDGTKSHSEMIIAASKEVGPALFFSLLIITLSFLPIFTLEAQEGRLFKPLAYTKTYAMAAAAFLAITVVPVLMTFFVRGKIRPESENPISRVLMYLYRPVIDWVLRHRVMTVMLGGLVLFVTVFPFRDMVVSRFSDRPQSLTYKALVKLDALFPMEKIGSEFMPPLYEGDLLYMPTTLPGVSITKARALLQQTDKIIRTFPEVEHVFGKIGRAETATDPAPLSMIETTIMLKPESEWREGMTPQKLIRELNQAVKFPGLTNAWTMPIKTRIDMLSTGIKTPVGIKVVGDDLETLQVLGEKIETVVRDLPGTLSVFAERTAGGNYLDFEIDRQAIARYGLTVGDVQDVIMSALGGMNITHTVEGLERYPVNLRYGRELRDNLPALRRVLVPTPMGAQIPIGQLADLHIRKGPPGIKSENARLNAWVYVDIEGVDVGTYVARAQQAVLEQVPMPPGYTAIWSGQYEYMLRAEKKLKVVVPVTLAIIFLLLYLNFRNVAESAIVMLSLPFALVGGIWLMYILDYDMSIAVGVGFIALAGLAAETGVVMLIYLDQAYESIKREKGDKLTLTDLNQAVMSGAVERVRPKLMTVFSTMVGLLPIMWSTGTGSEAMKRIAAPMGVAVDLETKTAKVTFDDKVTNVPALEQAVVKAGYAANDKKADSDAYANLPSCCKIQQKEGFMALAMTEQQEKDFDEKGFIVLDDFFDQDEVNRLLLAIDEVAERVRDAEGLGPDDPFAVRNALSQHEAFLDLIDHPRMLPLVVDAIGWNIQIRTTHLDYRPPYPEGLKAGDVGVGKGEDQKVGYRNVAWHPDLASDMLFLGPSLDGRLPFMEIKVFCVLSDMTESNCGNLWLVPGSHKRKPEELREMGREVNPEEAVELKLRAGSAVLWRTAVWHCVGPNLSRKTRKIMHVGYNYRWLRPTDYIEQDAELVERSSPIRRQLLGALASGEDPLGPEPDFHPSSQYWLTKNWDDIPLRAWAQAREARQTQPQINSYRSCTPVVR</sequence>
<dbReference type="SUPFAM" id="SSF51197">
    <property type="entry name" value="Clavaminate synthase-like"/>
    <property type="match status" value="1"/>
</dbReference>
<accession>A0AA35W5R9</accession>
<comment type="caution">
    <text evidence="2">The sequence shown here is derived from an EMBL/GenBank/DDBJ whole genome shotgun (WGS) entry which is preliminary data.</text>
</comment>
<feature type="transmembrane region" description="Helical" evidence="1">
    <location>
        <begin position="365"/>
        <end position="384"/>
    </location>
</feature>
<dbReference type="GO" id="GO:0005886">
    <property type="term" value="C:plasma membrane"/>
    <property type="evidence" value="ECO:0007669"/>
    <property type="project" value="TreeGrafter"/>
</dbReference>
<feature type="transmembrane region" description="Helical" evidence="1">
    <location>
        <begin position="438"/>
        <end position="457"/>
    </location>
</feature>
<feature type="transmembrane region" description="Helical" evidence="1">
    <location>
        <begin position="12"/>
        <end position="32"/>
    </location>
</feature>
<dbReference type="PRINTS" id="PR00702">
    <property type="entry name" value="ACRIFLAVINRP"/>
</dbReference>
<evidence type="ECO:0000256" key="1">
    <source>
        <dbReference type="SAM" id="Phobius"/>
    </source>
</evidence>
<dbReference type="Gene3D" id="3.30.70.1430">
    <property type="entry name" value="Multidrug efflux transporter AcrB pore domain"/>
    <property type="match status" value="2"/>
</dbReference>
<keyword evidence="1" id="KW-0812">Transmembrane</keyword>
<keyword evidence="3" id="KW-1185">Reference proteome</keyword>
<dbReference type="Pfam" id="PF00873">
    <property type="entry name" value="ACR_tran"/>
    <property type="match status" value="2"/>
</dbReference>
<dbReference type="SUPFAM" id="SSF82866">
    <property type="entry name" value="Multidrug efflux transporter AcrB transmembrane domain"/>
    <property type="match status" value="2"/>
</dbReference>
<feature type="transmembrane region" description="Helical" evidence="1">
    <location>
        <begin position="390"/>
        <end position="411"/>
    </location>
</feature>
<dbReference type="SUPFAM" id="SSF82714">
    <property type="entry name" value="Multidrug efflux transporter AcrB TolC docking domain, DN and DC subdomains"/>
    <property type="match status" value="2"/>
</dbReference>
<dbReference type="SUPFAM" id="SSF55008">
    <property type="entry name" value="HMA, heavy metal-associated domain"/>
    <property type="match status" value="1"/>
</dbReference>
<keyword evidence="1" id="KW-1133">Transmembrane helix</keyword>
<dbReference type="GO" id="GO:0046872">
    <property type="term" value="F:metal ion binding"/>
    <property type="evidence" value="ECO:0007669"/>
    <property type="project" value="InterPro"/>
</dbReference>
<feature type="transmembrane region" description="Helical" evidence="1">
    <location>
        <begin position="919"/>
        <end position="939"/>
    </location>
</feature>
<dbReference type="Gene3D" id="3.30.2090.10">
    <property type="entry name" value="Multidrug efflux transporter AcrB TolC docking domain, DN and DC subdomains"/>
    <property type="match status" value="2"/>
</dbReference>
<organism evidence="2 3">
    <name type="scientific">Geodia barretti</name>
    <name type="common">Barrett's horny sponge</name>
    <dbReference type="NCBI Taxonomy" id="519541"/>
    <lineage>
        <taxon>Eukaryota</taxon>
        <taxon>Metazoa</taxon>
        <taxon>Porifera</taxon>
        <taxon>Demospongiae</taxon>
        <taxon>Heteroscleromorpha</taxon>
        <taxon>Tetractinellida</taxon>
        <taxon>Astrophorina</taxon>
        <taxon>Geodiidae</taxon>
        <taxon>Geodia</taxon>
    </lineage>
</organism>
<dbReference type="InterPro" id="IPR027463">
    <property type="entry name" value="AcrB_DN_DC_subdom"/>
</dbReference>
<dbReference type="InterPro" id="IPR001036">
    <property type="entry name" value="Acrflvin-R"/>
</dbReference>
<dbReference type="SUPFAM" id="SSF82693">
    <property type="entry name" value="Multidrug efflux transporter AcrB pore domain, PN1, PN2, PC1 and PC2 subdomains"/>
    <property type="match status" value="2"/>
</dbReference>
<feature type="transmembrane region" description="Helical" evidence="1">
    <location>
        <begin position="477"/>
        <end position="497"/>
    </location>
</feature>
<reference evidence="2" key="1">
    <citation type="submission" date="2023-03" db="EMBL/GenBank/DDBJ databases">
        <authorList>
            <person name="Steffen K."/>
            <person name="Cardenas P."/>
        </authorList>
    </citation>
    <scope>NUCLEOTIDE SEQUENCE</scope>
</reference>
<evidence type="ECO:0000313" key="3">
    <source>
        <dbReference type="Proteomes" id="UP001174909"/>
    </source>
</evidence>
<dbReference type="Gene3D" id="3.30.70.1320">
    <property type="entry name" value="Multidrug efflux transporter AcrB pore domain like"/>
    <property type="match status" value="1"/>
</dbReference>
<name>A0AA35W5R9_GEOBA</name>
<dbReference type="GO" id="GO:0042910">
    <property type="term" value="F:xenobiotic transmembrane transporter activity"/>
    <property type="evidence" value="ECO:0007669"/>
    <property type="project" value="TreeGrafter"/>
</dbReference>
<dbReference type="EMBL" id="CASHTH010000409">
    <property type="protein sequence ID" value="CAI8000619.1"/>
    <property type="molecule type" value="Genomic_DNA"/>
</dbReference>
<dbReference type="Proteomes" id="UP001174909">
    <property type="component" value="Unassembled WGS sequence"/>
</dbReference>
<dbReference type="PANTHER" id="PTHR32063:SF19">
    <property type="entry name" value="CATION EFFLUX SYSTEM PROTEIN CUSA"/>
    <property type="match status" value="1"/>
</dbReference>
<feature type="transmembrane region" description="Helical" evidence="1">
    <location>
        <begin position="1005"/>
        <end position="1023"/>
    </location>
</feature>
<proteinExistence type="predicted"/>
<evidence type="ECO:0000313" key="2">
    <source>
        <dbReference type="EMBL" id="CAI8000619.1"/>
    </source>
</evidence>
<dbReference type="InterPro" id="IPR008775">
    <property type="entry name" value="Phytyl_CoA_dOase-like"/>
</dbReference>
<feature type="transmembrane region" description="Helical" evidence="1">
    <location>
        <begin position="945"/>
        <end position="969"/>
    </location>
</feature>
<feature type="transmembrane region" description="Helical" evidence="1">
    <location>
        <begin position="895"/>
        <end position="912"/>
    </location>
</feature>
<gene>
    <name evidence="2" type="ORF">GBAR_LOCUS2991</name>
</gene>
<dbReference type="Gene3D" id="1.20.1640.10">
    <property type="entry name" value="Multidrug efflux transporter AcrB transmembrane domain"/>
    <property type="match status" value="2"/>
</dbReference>
<dbReference type="InterPro" id="IPR036163">
    <property type="entry name" value="HMA_dom_sf"/>
</dbReference>
<keyword evidence="1" id="KW-0472">Membrane</keyword>
<dbReference type="Pfam" id="PF05721">
    <property type="entry name" value="PhyH"/>
    <property type="match status" value="1"/>
</dbReference>
<protein>
    <submittedName>
        <fullName evidence="2">Cation efflux system protein CusA</fullName>
    </submittedName>
</protein>
<dbReference type="PANTHER" id="PTHR32063">
    <property type="match status" value="1"/>
</dbReference>
<dbReference type="Gene3D" id="2.60.120.620">
    <property type="entry name" value="q2cbj1_9rhob like domain"/>
    <property type="match status" value="1"/>
</dbReference>
<feature type="transmembrane region" description="Helical" evidence="1">
    <location>
        <begin position="528"/>
        <end position="546"/>
    </location>
</feature>